<evidence type="ECO:0000313" key="8">
    <source>
        <dbReference type="Proteomes" id="UP000437709"/>
    </source>
</evidence>
<gene>
    <name evidence="7" type="ORF">GB881_05045</name>
</gene>
<feature type="transmembrane region" description="Helical" evidence="5">
    <location>
        <begin position="236"/>
        <end position="252"/>
    </location>
</feature>
<evidence type="ECO:0000256" key="3">
    <source>
        <dbReference type="ARBA" id="ARBA00022989"/>
    </source>
</evidence>
<evidence type="ECO:0000256" key="5">
    <source>
        <dbReference type="SAM" id="Phobius"/>
    </source>
</evidence>
<protein>
    <submittedName>
        <fullName evidence="7">Rhomboid family intramembrane serine protease</fullName>
    </submittedName>
</protein>
<dbReference type="AlphaFoldDB" id="A0A6N7EGY1"/>
<feature type="transmembrane region" description="Helical" evidence="5">
    <location>
        <begin position="76"/>
        <end position="102"/>
    </location>
</feature>
<reference evidence="7 8" key="1">
    <citation type="submission" date="2019-10" db="EMBL/GenBank/DDBJ databases">
        <title>Georgenia wutianyii sp. nov. and Georgenia yuyongxinii sp. nov. isolated from plateau pika (Ochotona curzoniae) in the Qinghai-Tibet plateau of China.</title>
        <authorList>
            <person name="Tian Z."/>
        </authorList>
    </citation>
    <scope>NUCLEOTIDE SEQUENCE [LARGE SCALE GENOMIC DNA]</scope>
    <source>
        <strain evidence="7 8">JCM 19765</strain>
    </source>
</reference>
<keyword evidence="2 5" id="KW-0812">Transmembrane</keyword>
<organism evidence="7 8">
    <name type="scientific">Georgenia subflava</name>
    <dbReference type="NCBI Taxonomy" id="1622177"/>
    <lineage>
        <taxon>Bacteria</taxon>
        <taxon>Bacillati</taxon>
        <taxon>Actinomycetota</taxon>
        <taxon>Actinomycetes</taxon>
        <taxon>Micrococcales</taxon>
        <taxon>Bogoriellaceae</taxon>
        <taxon>Georgenia</taxon>
    </lineage>
</organism>
<sequence length="259" mass="26812">MGGERPTCGLSGFEPRTPARQVHQKGWSAVHEAVARSRLTLTVLIVTAVPSLLQIPFPAVLTALQRSPAVRDGEVWRLLTSLVVQDGGWLGTVSNLLFLLVVGATAERVLPRRLWLASYVVGGLTGQLVGLAWQPVGAGNSVAVCGLAGTLAVALVVGVEAPRWTPVVVIWWCGALAATISVTALVIGTAAALGTQAAVMAGGEAGRGRPTVARLVCWATLAYAALLTAVGNVHGPPILVGAAMALLARGGGRFHHRRR</sequence>
<name>A0A6N7EGY1_9MICO</name>
<dbReference type="Gene3D" id="1.20.1540.10">
    <property type="entry name" value="Rhomboid-like"/>
    <property type="match status" value="1"/>
</dbReference>
<keyword evidence="3 5" id="KW-1133">Transmembrane helix</keyword>
<dbReference type="GO" id="GO:0004252">
    <property type="term" value="F:serine-type endopeptidase activity"/>
    <property type="evidence" value="ECO:0007669"/>
    <property type="project" value="InterPro"/>
</dbReference>
<proteinExistence type="predicted"/>
<evidence type="ECO:0000259" key="6">
    <source>
        <dbReference type="Pfam" id="PF01694"/>
    </source>
</evidence>
<evidence type="ECO:0000256" key="4">
    <source>
        <dbReference type="ARBA" id="ARBA00023136"/>
    </source>
</evidence>
<dbReference type="Proteomes" id="UP000437709">
    <property type="component" value="Unassembled WGS sequence"/>
</dbReference>
<feature type="transmembrane region" description="Helical" evidence="5">
    <location>
        <begin position="169"/>
        <end position="199"/>
    </location>
</feature>
<dbReference type="GO" id="GO:0016020">
    <property type="term" value="C:membrane"/>
    <property type="evidence" value="ECO:0007669"/>
    <property type="project" value="UniProtKB-SubCell"/>
</dbReference>
<dbReference type="InterPro" id="IPR022764">
    <property type="entry name" value="Peptidase_S54_rhomboid_dom"/>
</dbReference>
<feature type="transmembrane region" description="Helical" evidence="5">
    <location>
        <begin position="41"/>
        <end position="64"/>
    </location>
</feature>
<keyword evidence="8" id="KW-1185">Reference proteome</keyword>
<comment type="subcellular location">
    <subcellularLocation>
        <location evidence="1">Membrane</location>
        <topology evidence="1">Multi-pass membrane protein</topology>
    </subcellularLocation>
</comment>
<dbReference type="Pfam" id="PF01694">
    <property type="entry name" value="Rhomboid"/>
    <property type="match status" value="1"/>
</dbReference>
<feature type="domain" description="Peptidase S54 rhomboid" evidence="6">
    <location>
        <begin position="73"/>
        <end position="179"/>
    </location>
</feature>
<feature type="transmembrane region" description="Helical" evidence="5">
    <location>
        <begin position="140"/>
        <end position="157"/>
    </location>
</feature>
<feature type="transmembrane region" description="Helical" evidence="5">
    <location>
        <begin position="114"/>
        <end position="133"/>
    </location>
</feature>
<keyword evidence="4 5" id="KW-0472">Membrane</keyword>
<dbReference type="OrthoDB" id="3390953at2"/>
<keyword evidence="7" id="KW-0645">Protease</keyword>
<accession>A0A6N7EGY1</accession>
<keyword evidence="7" id="KW-0378">Hydrolase</keyword>
<dbReference type="SUPFAM" id="SSF144091">
    <property type="entry name" value="Rhomboid-like"/>
    <property type="match status" value="1"/>
</dbReference>
<comment type="caution">
    <text evidence="7">The sequence shown here is derived from an EMBL/GenBank/DDBJ whole genome shotgun (WGS) entry which is preliminary data.</text>
</comment>
<dbReference type="InterPro" id="IPR035952">
    <property type="entry name" value="Rhomboid-like_sf"/>
</dbReference>
<dbReference type="GO" id="GO:0006508">
    <property type="term" value="P:proteolysis"/>
    <property type="evidence" value="ECO:0007669"/>
    <property type="project" value="UniProtKB-KW"/>
</dbReference>
<evidence type="ECO:0000256" key="2">
    <source>
        <dbReference type="ARBA" id="ARBA00022692"/>
    </source>
</evidence>
<evidence type="ECO:0000313" key="7">
    <source>
        <dbReference type="EMBL" id="MPV36423.1"/>
    </source>
</evidence>
<dbReference type="EMBL" id="WHPC01000011">
    <property type="protein sequence ID" value="MPV36423.1"/>
    <property type="molecule type" value="Genomic_DNA"/>
</dbReference>
<evidence type="ECO:0000256" key="1">
    <source>
        <dbReference type="ARBA" id="ARBA00004141"/>
    </source>
</evidence>